<proteinExistence type="predicted"/>
<dbReference type="RefSeq" id="WP_380126637.1">
    <property type="nucleotide sequence ID" value="NZ_JBHSIU010000089.1"/>
</dbReference>
<evidence type="ECO:0000313" key="2">
    <source>
        <dbReference type="Proteomes" id="UP001595912"/>
    </source>
</evidence>
<protein>
    <submittedName>
        <fullName evidence="1">Uncharacterized protein</fullName>
    </submittedName>
</protein>
<gene>
    <name evidence="1" type="ORF">ACFPIJ_50505</name>
</gene>
<accession>A0ABV9WC73</accession>
<organism evidence="1 2">
    <name type="scientific">Dactylosporangium cerinum</name>
    <dbReference type="NCBI Taxonomy" id="1434730"/>
    <lineage>
        <taxon>Bacteria</taxon>
        <taxon>Bacillati</taxon>
        <taxon>Actinomycetota</taxon>
        <taxon>Actinomycetes</taxon>
        <taxon>Micromonosporales</taxon>
        <taxon>Micromonosporaceae</taxon>
        <taxon>Dactylosporangium</taxon>
    </lineage>
</organism>
<keyword evidence="2" id="KW-1185">Reference proteome</keyword>
<name>A0ABV9WC73_9ACTN</name>
<sequence length="83" mass="8569">MLLLVGSPLAAAWVLLGELPPHAVSSNEALRVIAATKLRQGDLVRTFVSIVSLADTGLAHRDASYAESATVSGANGLQSPLCE</sequence>
<evidence type="ECO:0000313" key="1">
    <source>
        <dbReference type="EMBL" id="MFC5006043.1"/>
    </source>
</evidence>
<dbReference type="Proteomes" id="UP001595912">
    <property type="component" value="Unassembled WGS sequence"/>
</dbReference>
<reference evidence="2" key="1">
    <citation type="journal article" date="2019" name="Int. J. Syst. Evol. Microbiol.">
        <title>The Global Catalogue of Microorganisms (GCM) 10K type strain sequencing project: providing services to taxonomists for standard genome sequencing and annotation.</title>
        <authorList>
            <consortium name="The Broad Institute Genomics Platform"/>
            <consortium name="The Broad Institute Genome Sequencing Center for Infectious Disease"/>
            <person name="Wu L."/>
            <person name="Ma J."/>
        </authorList>
    </citation>
    <scope>NUCLEOTIDE SEQUENCE [LARGE SCALE GENOMIC DNA]</scope>
    <source>
        <strain evidence="2">CGMCC 4.7152</strain>
    </source>
</reference>
<comment type="caution">
    <text evidence="1">The sequence shown here is derived from an EMBL/GenBank/DDBJ whole genome shotgun (WGS) entry which is preliminary data.</text>
</comment>
<dbReference type="EMBL" id="JBHSIU010000089">
    <property type="protein sequence ID" value="MFC5006043.1"/>
    <property type="molecule type" value="Genomic_DNA"/>
</dbReference>